<dbReference type="InterPro" id="IPR027356">
    <property type="entry name" value="NPH3_dom"/>
</dbReference>
<keyword evidence="4" id="KW-0175">Coiled coil</keyword>
<dbReference type="PANTHER" id="PTHR32370">
    <property type="entry name" value="OS12G0117600 PROTEIN"/>
    <property type="match status" value="1"/>
</dbReference>
<dbReference type="PROSITE" id="PS51649">
    <property type="entry name" value="NPH3"/>
    <property type="match status" value="1"/>
</dbReference>
<keyword evidence="8" id="KW-1185">Reference proteome</keyword>
<protein>
    <submittedName>
        <fullName evidence="7">Phototropic-responsive NPH3 family protein</fullName>
    </submittedName>
</protein>
<name>A0AAV8GEE6_9POAL</name>
<dbReference type="EMBL" id="JAMFTS010000002">
    <property type="protein sequence ID" value="KAJ4801458.1"/>
    <property type="molecule type" value="Genomic_DNA"/>
</dbReference>
<comment type="pathway">
    <text evidence="1">Protein modification; protein ubiquitination.</text>
</comment>
<comment type="caution">
    <text evidence="7">The sequence shown here is derived from an EMBL/GenBank/DDBJ whole genome shotgun (WGS) entry which is preliminary data.</text>
</comment>
<dbReference type="SUPFAM" id="SSF54695">
    <property type="entry name" value="POZ domain"/>
    <property type="match status" value="1"/>
</dbReference>
<dbReference type="Proteomes" id="UP001140206">
    <property type="component" value="Chromosome 2"/>
</dbReference>
<dbReference type="Gene3D" id="3.30.710.10">
    <property type="entry name" value="Potassium Channel Kv1.1, Chain A"/>
    <property type="match status" value="1"/>
</dbReference>
<reference evidence="7" key="1">
    <citation type="submission" date="2022-08" db="EMBL/GenBank/DDBJ databases">
        <authorList>
            <person name="Marques A."/>
        </authorList>
    </citation>
    <scope>NUCLEOTIDE SEQUENCE</scope>
    <source>
        <strain evidence="7">RhyPub2mFocal</strain>
        <tissue evidence="7">Leaves</tissue>
    </source>
</reference>
<evidence type="ECO:0000256" key="4">
    <source>
        <dbReference type="SAM" id="Coils"/>
    </source>
</evidence>
<dbReference type="PROSITE" id="PS50097">
    <property type="entry name" value="BTB"/>
    <property type="match status" value="1"/>
</dbReference>
<evidence type="ECO:0000256" key="2">
    <source>
        <dbReference type="ARBA" id="ARBA00022786"/>
    </source>
</evidence>
<sequence length="580" mass="66082">MSTFYSRENSNLGLIIFLYNCRKCKTCLESDVLIEVKGFSFCLHKFPLIYHSPVLKKLITESSCDEIRLCTCALHDIPNGASSFEFVAKFCYGEKIELTSSNVVPLLCAAYYLDMTEDYMRGNLISQLEIFLSERILSNWEDTIVALHSCEPVLHYAEKLDIISACLQSLAYKALYGKSYYLHPQQQMHWNGIGYMDEAPPKLVGSGSSLDWWFHDISSLSLHLFKRFIGALDSMGHDPVVISNAVIYYADKYHTKLNSNSTGNWPIDQRMLLEEIVSLLPVQKGVTSTKFLFSVLNTSIMLNANVKFIQSLEKRIGTQLDESTMEDLFVPNLGYAKEVYDANCIQRIIEQFVKENFNVTEIACNSANKECLTEADSKLLAALVKLLDGYLLNVADDRNLNFQQFLSLAHAIPMGLRHCDDDLYHAINSYIECHPQLSDQQKERLCQLIDIQSLSEDVCREVVQNEKLPLRVMVKALFFEMHHLKSSLIELESDNRIQMVVGPETENVMESVEGRDLMVRCVQLKKECAELKKEIKRIKKAKNVKKTSITWGSFFVKRFFSGRVIKALLAAPKVGNRIAN</sequence>
<dbReference type="Pfam" id="PF03000">
    <property type="entry name" value="NPH3"/>
    <property type="match status" value="1"/>
</dbReference>
<dbReference type="InterPro" id="IPR000210">
    <property type="entry name" value="BTB/POZ_dom"/>
</dbReference>
<keyword evidence="2" id="KW-0833">Ubl conjugation pathway</keyword>
<evidence type="ECO:0000256" key="3">
    <source>
        <dbReference type="PROSITE-ProRule" id="PRU00982"/>
    </source>
</evidence>
<organism evidence="7 8">
    <name type="scientific">Rhynchospora pubera</name>
    <dbReference type="NCBI Taxonomy" id="906938"/>
    <lineage>
        <taxon>Eukaryota</taxon>
        <taxon>Viridiplantae</taxon>
        <taxon>Streptophyta</taxon>
        <taxon>Embryophyta</taxon>
        <taxon>Tracheophyta</taxon>
        <taxon>Spermatophyta</taxon>
        <taxon>Magnoliopsida</taxon>
        <taxon>Liliopsida</taxon>
        <taxon>Poales</taxon>
        <taxon>Cyperaceae</taxon>
        <taxon>Cyperoideae</taxon>
        <taxon>Rhynchosporeae</taxon>
        <taxon>Rhynchospora</taxon>
    </lineage>
</organism>
<evidence type="ECO:0000259" key="5">
    <source>
        <dbReference type="PROSITE" id="PS50097"/>
    </source>
</evidence>
<evidence type="ECO:0000313" key="8">
    <source>
        <dbReference type="Proteomes" id="UP001140206"/>
    </source>
</evidence>
<proteinExistence type="inferred from homology"/>
<dbReference type="SMART" id="SM00225">
    <property type="entry name" value="BTB"/>
    <property type="match status" value="1"/>
</dbReference>
<feature type="domain" description="BTB" evidence="5">
    <location>
        <begin position="30"/>
        <end position="100"/>
    </location>
</feature>
<comment type="similarity">
    <text evidence="3">Belongs to the NPH3 family.</text>
</comment>
<feature type="domain" description="NPH3" evidence="6">
    <location>
        <begin position="211"/>
        <end position="483"/>
    </location>
</feature>
<feature type="coiled-coil region" evidence="4">
    <location>
        <begin position="514"/>
        <end position="544"/>
    </location>
</feature>
<dbReference type="InterPro" id="IPR043454">
    <property type="entry name" value="NPH3/RPT2-like"/>
</dbReference>
<dbReference type="Pfam" id="PF00651">
    <property type="entry name" value="BTB"/>
    <property type="match status" value="1"/>
</dbReference>
<gene>
    <name evidence="7" type="ORF">LUZ62_052704</name>
</gene>
<evidence type="ECO:0000256" key="1">
    <source>
        <dbReference type="ARBA" id="ARBA00004906"/>
    </source>
</evidence>
<evidence type="ECO:0000259" key="6">
    <source>
        <dbReference type="PROSITE" id="PS51649"/>
    </source>
</evidence>
<dbReference type="InterPro" id="IPR011333">
    <property type="entry name" value="SKP1/BTB/POZ_sf"/>
</dbReference>
<accession>A0AAV8GEE6</accession>
<dbReference type="AlphaFoldDB" id="A0AAV8GEE6"/>
<evidence type="ECO:0000313" key="7">
    <source>
        <dbReference type="EMBL" id="KAJ4801458.1"/>
    </source>
</evidence>